<accession>D5EN27</accession>
<evidence type="ECO:0000256" key="8">
    <source>
        <dbReference type="ARBA" id="ARBA00032554"/>
    </source>
</evidence>
<evidence type="ECO:0000313" key="12">
    <source>
        <dbReference type="EMBL" id="ADE53462.1"/>
    </source>
</evidence>
<keyword evidence="6 9" id="KW-0418">Kinase</keyword>
<dbReference type="GO" id="GO:0050515">
    <property type="term" value="F:4-(cytidine 5'-diphospho)-2-C-methyl-D-erythritol kinase activity"/>
    <property type="evidence" value="ECO:0007669"/>
    <property type="project" value="UniProtKB-UniRule"/>
</dbReference>
<dbReference type="eggNOG" id="COG1947">
    <property type="taxonomic scope" value="Bacteria"/>
</dbReference>
<name>D5EN27_CORAD</name>
<comment type="catalytic activity">
    <reaction evidence="9">
        <text>4-CDP-2-C-methyl-D-erythritol + ATP = 4-CDP-2-C-methyl-D-erythritol 2-phosphate + ADP + H(+)</text>
        <dbReference type="Rhea" id="RHEA:18437"/>
        <dbReference type="ChEBI" id="CHEBI:15378"/>
        <dbReference type="ChEBI" id="CHEBI:30616"/>
        <dbReference type="ChEBI" id="CHEBI:57823"/>
        <dbReference type="ChEBI" id="CHEBI:57919"/>
        <dbReference type="ChEBI" id="CHEBI:456216"/>
        <dbReference type="EC" id="2.7.1.148"/>
    </reaction>
</comment>
<keyword evidence="9" id="KW-0414">Isoprene biosynthesis</keyword>
<dbReference type="InterPro" id="IPR014721">
    <property type="entry name" value="Ribsml_uS5_D2-typ_fold_subgr"/>
</dbReference>
<dbReference type="GO" id="GO:0019288">
    <property type="term" value="P:isopentenyl diphosphate biosynthetic process, methylerythritol 4-phosphate pathway"/>
    <property type="evidence" value="ECO:0007669"/>
    <property type="project" value="UniProtKB-UniRule"/>
</dbReference>
<sequence>MTSAATPRLQFQSPAKINLFLAVHRRRDDGFHELSSLVAPLSFGDLLEVSICDGDQDHLSCAQEGVPTGAENLILQAAQRFREATEGAQCFEFSLDKRIPMGAGLGGGSGNAATALRAMNQLCHEPLSEHQLLGIAAELGSDCPLFLTGQPTLMRGRGEQLESLPADLVSELCGRKVLLFKPDFPIATAGAYQRLIASAPHSYISEVAAGEQLEAFYGSRDLGALLYNSFEGPIGEKFIAIPTLLNDLRSMGLACLMSGSGSCCFALPGDDSPSISEIKRYVTDAWGETVFFVETSIAAADTRSSARSR</sequence>
<dbReference type="KEGG" id="caa:Caka_0437"/>
<dbReference type="HAMAP" id="MF_00061">
    <property type="entry name" value="IspE"/>
    <property type="match status" value="1"/>
</dbReference>
<comment type="similarity">
    <text evidence="1 9">Belongs to the GHMP kinase family. IspE subfamily.</text>
</comment>
<evidence type="ECO:0000256" key="1">
    <source>
        <dbReference type="ARBA" id="ARBA00009684"/>
    </source>
</evidence>
<feature type="domain" description="GHMP kinase N-terminal" evidence="10">
    <location>
        <begin position="72"/>
        <end position="149"/>
    </location>
</feature>
<reference evidence="12 13" key="1">
    <citation type="journal article" date="2010" name="Stand. Genomic Sci.">
        <title>Complete genome sequence of Coraliomargarita akajimensis type strain (04OKA010-24).</title>
        <authorList>
            <person name="Mavromatis K."/>
            <person name="Abt B."/>
            <person name="Brambilla E."/>
            <person name="Lapidus A."/>
            <person name="Copeland A."/>
            <person name="Deshpande S."/>
            <person name="Nolan M."/>
            <person name="Lucas S."/>
            <person name="Tice H."/>
            <person name="Cheng J.F."/>
            <person name="Han C."/>
            <person name="Detter J.C."/>
            <person name="Woyke T."/>
            <person name="Goodwin L."/>
            <person name="Pitluck S."/>
            <person name="Held B."/>
            <person name="Brettin T."/>
            <person name="Tapia R."/>
            <person name="Ivanova N."/>
            <person name="Mikhailova N."/>
            <person name="Pati A."/>
            <person name="Liolios K."/>
            <person name="Chen A."/>
            <person name="Palaniappan K."/>
            <person name="Land M."/>
            <person name="Hauser L."/>
            <person name="Chang Y.J."/>
            <person name="Jeffries C.D."/>
            <person name="Rohde M."/>
            <person name="Goker M."/>
            <person name="Bristow J."/>
            <person name="Eisen J.A."/>
            <person name="Markowitz V."/>
            <person name="Hugenholtz P."/>
            <person name="Klenk H.P."/>
            <person name="Kyrpides N.C."/>
        </authorList>
    </citation>
    <scope>NUCLEOTIDE SEQUENCE [LARGE SCALE GENOMIC DNA]</scope>
    <source>
        <strain evidence="13">DSM 45221 / IAM 15411 / JCM 23193 / KCTC 12865</strain>
    </source>
</reference>
<feature type="domain" description="GHMP kinase C-terminal" evidence="11">
    <location>
        <begin position="222"/>
        <end position="285"/>
    </location>
</feature>
<evidence type="ECO:0000256" key="5">
    <source>
        <dbReference type="ARBA" id="ARBA00022741"/>
    </source>
</evidence>
<keyword evidence="7 9" id="KW-0067">ATP-binding</keyword>
<dbReference type="PANTHER" id="PTHR43527:SF2">
    <property type="entry name" value="4-DIPHOSPHOCYTIDYL-2-C-METHYL-D-ERYTHRITOL KINASE, CHLOROPLASTIC"/>
    <property type="match status" value="1"/>
</dbReference>
<dbReference type="HOGENOM" id="CLU_053057_1_1_0"/>
<organism evidence="12 13">
    <name type="scientific">Coraliomargarita akajimensis (strain DSM 45221 / IAM 15411 / JCM 23193 / KCTC 12865 / 04OKA010-24)</name>
    <dbReference type="NCBI Taxonomy" id="583355"/>
    <lineage>
        <taxon>Bacteria</taxon>
        <taxon>Pseudomonadati</taxon>
        <taxon>Verrucomicrobiota</taxon>
        <taxon>Opitutia</taxon>
        <taxon>Puniceicoccales</taxon>
        <taxon>Coraliomargaritaceae</taxon>
        <taxon>Coraliomargarita</taxon>
    </lineage>
</organism>
<dbReference type="InterPro" id="IPR006204">
    <property type="entry name" value="GHMP_kinase_N_dom"/>
</dbReference>
<evidence type="ECO:0000313" key="13">
    <source>
        <dbReference type="Proteomes" id="UP000000925"/>
    </source>
</evidence>
<feature type="binding site" evidence="9">
    <location>
        <begin position="100"/>
        <end position="110"/>
    </location>
    <ligand>
        <name>ATP</name>
        <dbReference type="ChEBI" id="CHEBI:30616"/>
    </ligand>
</feature>
<dbReference type="SUPFAM" id="SSF54211">
    <property type="entry name" value="Ribosomal protein S5 domain 2-like"/>
    <property type="match status" value="1"/>
</dbReference>
<dbReference type="Gene3D" id="3.30.70.890">
    <property type="entry name" value="GHMP kinase, C-terminal domain"/>
    <property type="match status" value="1"/>
</dbReference>
<evidence type="ECO:0000256" key="4">
    <source>
        <dbReference type="ARBA" id="ARBA00022679"/>
    </source>
</evidence>
<feature type="active site" evidence="9">
    <location>
        <position position="142"/>
    </location>
</feature>
<dbReference type="NCBIfam" id="TIGR00154">
    <property type="entry name" value="ispE"/>
    <property type="match status" value="1"/>
</dbReference>
<gene>
    <name evidence="9" type="primary">ispE</name>
    <name evidence="12" type="ordered locus">Caka_0437</name>
</gene>
<dbReference type="InterPro" id="IPR004424">
    <property type="entry name" value="IspE"/>
</dbReference>
<keyword evidence="5 9" id="KW-0547">Nucleotide-binding</keyword>
<feature type="active site" evidence="9">
    <location>
        <position position="16"/>
    </location>
</feature>
<dbReference type="SUPFAM" id="SSF55060">
    <property type="entry name" value="GHMP Kinase, C-terminal domain"/>
    <property type="match status" value="1"/>
</dbReference>
<dbReference type="OrthoDB" id="9809438at2"/>
<dbReference type="Proteomes" id="UP000000925">
    <property type="component" value="Chromosome"/>
</dbReference>
<dbReference type="EC" id="2.7.1.148" evidence="2 9"/>
<dbReference type="Pfam" id="PF00288">
    <property type="entry name" value="GHMP_kinases_N"/>
    <property type="match status" value="1"/>
</dbReference>
<evidence type="ECO:0000256" key="2">
    <source>
        <dbReference type="ARBA" id="ARBA00012052"/>
    </source>
</evidence>
<dbReference type="Pfam" id="PF08544">
    <property type="entry name" value="GHMP_kinases_C"/>
    <property type="match status" value="1"/>
</dbReference>
<evidence type="ECO:0000256" key="7">
    <source>
        <dbReference type="ARBA" id="ARBA00022840"/>
    </source>
</evidence>
<dbReference type="AlphaFoldDB" id="D5EN27"/>
<evidence type="ECO:0000259" key="10">
    <source>
        <dbReference type="Pfam" id="PF00288"/>
    </source>
</evidence>
<dbReference type="RefSeq" id="WP_013042187.1">
    <property type="nucleotide sequence ID" value="NC_014008.1"/>
</dbReference>
<dbReference type="GO" id="GO:0016114">
    <property type="term" value="P:terpenoid biosynthetic process"/>
    <property type="evidence" value="ECO:0007669"/>
    <property type="project" value="UniProtKB-UniRule"/>
</dbReference>
<evidence type="ECO:0000256" key="9">
    <source>
        <dbReference type="HAMAP-Rule" id="MF_00061"/>
    </source>
</evidence>
<evidence type="ECO:0000259" key="11">
    <source>
        <dbReference type="Pfam" id="PF08544"/>
    </source>
</evidence>
<comment type="pathway">
    <text evidence="9">Isoprenoid biosynthesis; isopentenyl diphosphate biosynthesis via DXP pathway; isopentenyl diphosphate from 1-deoxy-D-xylulose 5-phosphate: step 3/6.</text>
</comment>
<keyword evidence="13" id="KW-1185">Reference proteome</keyword>
<dbReference type="EMBL" id="CP001998">
    <property type="protein sequence ID" value="ADE53462.1"/>
    <property type="molecule type" value="Genomic_DNA"/>
</dbReference>
<protein>
    <recommendedName>
        <fullName evidence="3 9">4-diphosphocytidyl-2-C-methyl-D-erythritol kinase</fullName>
        <shortName evidence="9">CMK</shortName>
        <ecNumber evidence="2 9">2.7.1.148</ecNumber>
    </recommendedName>
    <alternativeName>
        <fullName evidence="8 9">4-(cytidine-5'-diphospho)-2-C-methyl-D-erythritol kinase</fullName>
    </alternativeName>
</protein>
<dbReference type="UniPathway" id="UPA00056">
    <property type="reaction ID" value="UER00094"/>
</dbReference>
<dbReference type="InterPro" id="IPR036554">
    <property type="entry name" value="GHMP_kinase_C_sf"/>
</dbReference>
<evidence type="ECO:0000256" key="6">
    <source>
        <dbReference type="ARBA" id="ARBA00022777"/>
    </source>
</evidence>
<dbReference type="GO" id="GO:0005524">
    <property type="term" value="F:ATP binding"/>
    <property type="evidence" value="ECO:0007669"/>
    <property type="project" value="UniProtKB-UniRule"/>
</dbReference>
<comment type="function">
    <text evidence="9">Catalyzes the phosphorylation of the position 2 hydroxy group of 4-diphosphocytidyl-2C-methyl-D-erythritol.</text>
</comment>
<dbReference type="InterPro" id="IPR013750">
    <property type="entry name" value="GHMP_kinase_C_dom"/>
</dbReference>
<dbReference type="STRING" id="583355.Caka_0437"/>
<dbReference type="Gene3D" id="3.30.230.10">
    <property type="match status" value="1"/>
</dbReference>
<dbReference type="PIRSF" id="PIRSF010376">
    <property type="entry name" value="IspE"/>
    <property type="match status" value="1"/>
</dbReference>
<dbReference type="InterPro" id="IPR020568">
    <property type="entry name" value="Ribosomal_Su5_D2-typ_SF"/>
</dbReference>
<evidence type="ECO:0000256" key="3">
    <source>
        <dbReference type="ARBA" id="ARBA00017473"/>
    </source>
</evidence>
<dbReference type="PANTHER" id="PTHR43527">
    <property type="entry name" value="4-DIPHOSPHOCYTIDYL-2-C-METHYL-D-ERYTHRITOL KINASE, CHLOROPLASTIC"/>
    <property type="match status" value="1"/>
</dbReference>
<proteinExistence type="inferred from homology"/>
<keyword evidence="4 9" id="KW-0808">Transferase</keyword>